<dbReference type="EMBL" id="KZ819862">
    <property type="protein sequence ID" value="PWN51201.1"/>
    <property type="molecule type" value="Genomic_DNA"/>
</dbReference>
<reference evidence="1 2" key="1">
    <citation type="journal article" date="2018" name="Mol. Biol. Evol.">
        <title>Broad Genomic Sampling Reveals a Smut Pathogenic Ancestry of the Fungal Clade Ustilaginomycotina.</title>
        <authorList>
            <person name="Kijpornyongpan T."/>
            <person name="Mondo S.J."/>
            <person name="Barry K."/>
            <person name="Sandor L."/>
            <person name="Lee J."/>
            <person name="Lipzen A."/>
            <person name="Pangilinan J."/>
            <person name="LaButti K."/>
            <person name="Hainaut M."/>
            <person name="Henrissat B."/>
            <person name="Grigoriev I.V."/>
            <person name="Spatafora J.W."/>
            <person name="Aime M.C."/>
        </authorList>
    </citation>
    <scope>NUCLEOTIDE SEQUENCE [LARGE SCALE GENOMIC DNA]</scope>
    <source>
        <strain evidence="1 2">SA 807</strain>
    </source>
</reference>
<protein>
    <submittedName>
        <fullName evidence="1">Uncharacterized protein</fullName>
    </submittedName>
</protein>
<keyword evidence="2" id="KW-1185">Reference proteome</keyword>
<evidence type="ECO:0000313" key="2">
    <source>
        <dbReference type="Proteomes" id="UP000245626"/>
    </source>
</evidence>
<proteinExistence type="predicted"/>
<gene>
    <name evidence="1" type="ORF">IE53DRAFT_368274</name>
</gene>
<organism evidence="1 2">
    <name type="scientific">Violaceomyces palustris</name>
    <dbReference type="NCBI Taxonomy" id="1673888"/>
    <lineage>
        <taxon>Eukaryota</taxon>
        <taxon>Fungi</taxon>
        <taxon>Dikarya</taxon>
        <taxon>Basidiomycota</taxon>
        <taxon>Ustilaginomycotina</taxon>
        <taxon>Ustilaginomycetes</taxon>
        <taxon>Violaceomycetales</taxon>
        <taxon>Violaceomycetaceae</taxon>
        <taxon>Violaceomyces</taxon>
    </lineage>
</organism>
<evidence type="ECO:0000313" key="1">
    <source>
        <dbReference type="EMBL" id="PWN51201.1"/>
    </source>
</evidence>
<accession>A0ACD0NZK5</accession>
<sequence length="161" mass="18213">MAFRRTLGLFKELLNSSSFASTSTSKNILTSHLSKDVLPPTFQTSELPHKTLYQHLSTLPNDGVGSKVRQRRWLAKGLDQPAHINLREDWEKFRASGAEGRNAVKQAGHLCYWEVTRVRLKNGGNNGKAWGRLFWRGKQVTPPGKDERISGGLKYHWDTAN</sequence>
<dbReference type="Proteomes" id="UP000245626">
    <property type="component" value="Unassembled WGS sequence"/>
</dbReference>
<name>A0ACD0NZK5_9BASI</name>